<dbReference type="Pfam" id="PF00553">
    <property type="entry name" value="CBM_2"/>
    <property type="match status" value="1"/>
</dbReference>
<dbReference type="Proteomes" id="UP001144280">
    <property type="component" value="Unassembled WGS sequence"/>
</dbReference>
<accession>A0ABQ5QZB6</accession>
<keyword evidence="3" id="KW-0624">Polysaccharide degradation</keyword>
<keyword evidence="7" id="KW-1185">Reference proteome</keyword>
<dbReference type="Gene3D" id="2.60.40.290">
    <property type="match status" value="1"/>
</dbReference>
<keyword evidence="2" id="KW-0119">Carbohydrate metabolism</keyword>
<feature type="domain" description="CBM2" evidence="5">
    <location>
        <begin position="26"/>
        <end position="141"/>
    </location>
</feature>
<dbReference type="RefSeq" id="WP_281899789.1">
    <property type="nucleotide sequence ID" value="NZ_BSDI01000028.1"/>
</dbReference>
<dbReference type="SUPFAM" id="SSF49384">
    <property type="entry name" value="Carbohydrate-binding domain"/>
    <property type="match status" value="1"/>
</dbReference>
<dbReference type="Gene3D" id="2.60.40.10">
    <property type="entry name" value="Immunoglobulins"/>
    <property type="match status" value="1"/>
</dbReference>
<proteinExistence type="predicted"/>
<dbReference type="InterPro" id="IPR001919">
    <property type="entry name" value="CBD2"/>
</dbReference>
<evidence type="ECO:0000313" key="7">
    <source>
        <dbReference type="Proteomes" id="UP001144280"/>
    </source>
</evidence>
<sequence>MRRRIIALAASVAIVAAGALTMVLQPAYAALPCTVEYKLIREWSSGFTAEITLTNLGPPATDWRLRWRTVGGYVLPGFEPVPPGYSLGGGTHTPNDPILIPPPGDTLPTGASITVRWGGFHSGYLEPPINFRFNDQACNEPPASPTPSSPRPGNPDPTPPTVKLISPQNDEFFAAPATIPIRVEATVAPGRHITRVEFKTRGVLLNVDTTPPWAFDWRGVPENGGTRVTATVFDSVGAATVREVVGIRVLPPAASTDARPLRVSGNQIVTVERDPRPFRARGITRSTVEAGCPPSTSIWDGPVDDASVRALRARSINTVRMSLSDACWRNGSLSSLTDRNAYLTEVAAYARRLIRHGITPIVAPRATAATSIESFWLDAARAFRDDNAVVFDLVDAGYPAVGTADPSLVWSCWWHTDADCAGLETLYPGVQSLIEQIRRYGAFNLILVGGLDGSNDLSGWLAHRPTDFAGRSLAAAWHVDSTSACGTPACWRSTLLPLAAQVPVVATSVSTPAAAGWLSRHGIGQVRAADDQ</sequence>
<dbReference type="PANTHER" id="PTHR34142">
    <property type="entry name" value="ENDO-BETA-1,4-GLUCANASE A"/>
    <property type="match status" value="1"/>
</dbReference>
<evidence type="ECO:0000256" key="2">
    <source>
        <dbReference type="ARBA" id="ARBA00023277"/>
    </source>
</evidence>
<dbReference type="PANTHER" id="PTHR34142:SF1">
    <property type="entry name" value="GLYCOSIDE HYDROLASE FAMILY 5 DOMAIN-CONTAINING PROTEIN"/>
    <property type="match status" value="1"/>
</dbReference>
<dbReference type="InterPro" id="IPR017853">
    <property type="entry name" value="GH"/>
</dbReference>
<reference evidence="6" key="1">
    <citation type="submission" date="2022-12" db="EMBL/GenBank/DDBJ databases">
        <title>New Phytohabitans aurantiacus sp. RD004123 nov., an actinomycete isolated from soil.</title>
        <authorList>
            <person name="Triningsih D.W."/>
            <person name="Harunari E."/>
            <person name="Igarashi Y."/>
        </authorList>
    </citation>
    <scope>NUCLEOTIDE SEQUENCE</scope>
    <source>
        <strain evidence="6">RD004123</strain>
    </source>
</reference>
<evidence type="ECO:0000256" key="3">
    <source>
        <dbReference type="ARBA" id="ARBA00023326"/>
    </source>
</evidence>
<gene>
    <name evidence="6" type="ORF">Pa4123_51270</name>
</gene>
<organism evidence="6 7">
    <name type="scientific">Phytohabitans aurantiacus</name>
    <dbReference type="NCBI Taxonomy" id="3016789"/>
    <lineage>
        <taxon>Bacteria</taxon>
        <taxon>Bacillati</taxon>
        <taxon>Actinomycetota</taxon>
        <taxon>Actinomycetes</taxon>
        <taxon>Micromonosporales</taxon>
        <taxon>Micromonosporaceae</taxon>
    </lineage>
</organism>
<dbReference type="EMBL" id="BSDI01000028">
    <property type="protein sequence ID" value="GLH99850.1"/>
    <property type="molecule type" value="Genomic_DNA"/>
</dbReference>
<dbReference type="Pfam" id="PF17957">
    <property type="entry name" value="Big_7"/>
    <property type="match status" value="1"/>
</dbReference>
<dbReference type="InterPro" id="IPR012291">
    <property type="entry name" value="CBM2_carb-bd_dom_sf"/>
</dbReference>
<evidence type="ECO:0000256" key="1">
    <source>
        <dbReference type="ARBA" id="ARBA00023001"/>
    </source>
</evidence>
<feature type="compositionally biased region" description="Pro residues" evidence="4">
    <location>
        <begin position="142"/>
        <end position="160"/>
    </location>
</feature>
<feature type="region of interest" description="Disordered" evidence="4">
    <location>
        <begin position="131"/>
        <end position="161"/>
    </location>
</feature>
<dbReference type="Gene3D" id="3.20.20.80">
    <property type="entry name" value="Glycosidases"/>
    <property type="match status" value="1"/>
</dbReference>
<evidence type="ECO:0000259" key="5">
    <source>
        <dbReference type="PROSITE" id="PS51173"/>
    </source>
</evidence>
<evidence type="ECO:0000256" key="4">
    <source>
        <dbReference type="SAM" id="MobiDB-lite"/>
    </source>
</evidence>
<dbReference type="SUPFAM" id="SSF51445">
    <property type="entry name" value="(Trans)glycosidases"/>
    <property type="match status" value="1"/>
</dbReference>
<dbReference type="SMART" id="SM00637">
    <property type="entry name" value="CBD_II"/>
    <property type="match status" value="1"/>
</dbReference>
<keyword evidence="1" id="KW-0136">Cellulose degradation</keyword>
<name>A0ABQ5QZB6_9ACTN</name>
<protein>
    <recommendedName>
        <fullName evidence="5">CBM2 domain-containing protein</fullName>
    </recommendedName>
</protein>
<dbReference type="InterPro" id="IPR013783">
    <property type="entry name" value="Ig-like_fold"/>
</dbReference>
<dbReference type="InterPro" id="IPR008965">
    <property type="entry name" value="CBM2/CBM3_carb-bd_dom_sf"/>
</dbReference>
<dbReference type="PROSITE" id="PS51173">
    <property type="entry name" value="CBM2"/>
    <property type="match status" value="1"/>
</dbReference>
<comment type="caution">
    <text evidence="6">The sequence shown here is derived from an EMBL/GenBank/DDBJ whole genome shotgun (WGS) entry which is preliminary data.</text>
</comment>
<evidence type="ECO:0000313" key="6">
    <source>
        <dbReference type="EMBL" id="GLH99850.1"/>
    </source>
</evidence>